<dbReference type="EMBL" id="SSMQ01000024">
    <property type="protein sequence ID" value="TKD04487.1"/>
    <property type="molecule type" value="Genomic_DNA"/>
</dbReference>
<dbReference type="Proteomes" id="UP000309215">
    <property type="component" value="Unassembled WGS sequence"/>
</dbReference>
<organism evidence="2 3">
    <name type="scientific">Polyangium fumosum</name>
    <dbReference type="NCBI Taxonomy" id="889272"/>
    <lineage>
        <taxon>Bacteria</taxon>
        <taxon>Pseudomonadati</taxon>
        <taxon>Myxococcota</taxon>
        <taxon>Polyangia</taxon>
        <taxon>Polyangiales</taxon>
        <taxon>Polyangiaceae</taxon>
        <taxon>Polyangium</taxon>
    </lineage>
</organism>
<dbReference type="PROSITE" id="PS50006">
    <property type="entry name" value="FHA_DOMAIN"/>
    <property type="match status" value="1"/>
</dbReference>
<evidence type="ECO:0000259" key="1">
    <source>
        <dbReference type="PROSITE" id="PS50006"/>
    </source>
</evidence>
<keyword evidence="3" id="KW-1185">Reference proteome</keyword>
<dbReference type="AlphaFoldDB" id="A0A4U1J918"/>
<dbReference type="InterPro" id="IPR000253">
    <property type="entry name" value="FHA_dom"/>
</dbReference>
<dbReference type="CDD" id="cd00060">
    <property type="entry name" value="FHA"/>
    <property type="match status" value="1"/>
</dbReference>
<accession>A0A4U1J918</accession>
<evidence type="ECO:0000313" key="3">
    <source>
        <dbReference type="Proteomes" id="UP000309215"/>
    </source>
</evidence>
<protein>
    <submittedName>
        <fullName evidence="2">DUF4123 domain-containing protein</fullName>
    </submittedName>
</protein>
<sequence>MQRAIVELRWGAEAGTKRILSAGDRLRVGRKPKAQWVVPDGAMSGVHFEVTYDGSRCKVRDLKSAAGTLVGGQKIDAPREVDHGGWIRAGGSDFMVYYEARTPPEDDRTDVLLDAEEGDLEPLEACWVEENRPRLERERAGRQARKQAALEVLRQVDGPLFAVLDAARSDRILTLLRESVEGYRSLYEGIEGETLAHVAPYLVELPRGSGLLDRLVREGFQKRWGIFIEYPRSFKELRSHLRRFLMVADADTRKKFYFRFYDPGVLRVFLPTTTTKQRAELFGEITAFRVEDEHGHLARHVPVEA</sequence>
<proteinExistence type="predicted"/>
<dbReference type="Pfam" id="PF00498">
    <property type="entry name" value="FHA"/>
    <property type="match status" value="1"/>
</dbReference>
<dbReference type="InterPro" id="IPR008984">
    <property type="entry name" value="SMAD_FHA_dom_sf"/>
</dbReference>
<dbReference type="RefSeq" id="WP_136931212.1">
    <property type="nucleotide sequence ID" value="NZ_SSMQ01000024.1"/>
</dbReference>
<gene>
    <name evidence="2" type="ORF">E8A74_23035</name>
</gene>
<dbReference type="SUPFAM" id="SSF49879">
    <property type="entry name" value="SMAD/FHA domain"/>
    <property type="match status" value="1"/>
</dbReference>
<name>A0A4U1J918_9BACT</name>
<dbReference type="SMART" id="SM00240">
    <property type="entry name" value="FHA"/>
    <property type="match status" value="1"/>
</dbReference>
<dbReference type="InterPro" id="IPR025391">
    <property type="entry name" value="DUF4123"/>
</dbReference>
<dbReference type="OrthoDB" id="955748at2"/>
<dbReference type="Pfam" id="PF13503">
    <property type="entry name" value="DUF4123"/>
    <property type="match status" value="1"/>
</dbReference>
<reference evidence="2 3" key="1">
    <citation type="submission" date="2019-04" db="EMBL/GenBank/DDBJ databases">
        <authorList>
            <person name="Li Y."/>
            <person name="Wang J."/>
        </authorList>
    </citation>
    <scope>NUCLEOTIDE SEQUENCE [LARGE SCALE GENOMIC DNA]</scope>
    <source>
        <strain evidence="2 3">DSM 14668</strain>
    </source>
</reference>
<feature type="domain" description="FHA" evidence="1">
    <location>
        <begin position="26"/>
        <end position="75"/>
    </location>
</feature>
<evidence type="ECO:0000313" key="2">
    <source>
        <dbReference type="EMBL" id="TKD04487.1"/>
    </source>
</evidence>
<dbReference type="Gene3D" id="2.60.200.20">
    <property type="match status" value="1"/>
</dbReference>
<comment type="caution">
    <text evidence="2">The sequence shown here is derived from an EMBL/GenBank/DDBJ whole genome shotgun (WGS) entry which is preliminary data.</text>
</comment>